<reference evidence="1" key="1">
    <citation type="submission" date="2018-05" db="EMBL/GenBank/DDBJ databases">
        <authorList>
            <person name="Lanie J.A."/>
            <person name="Ng W.-L."/>
            <person name="Kazmierczak K.M."/>
            <person name="Andrzejewski T.M."/>
            <person name="Davidsen T.M."/>
            <person name="Wayne K.J."/>
            <person name="Tettelin H."/>
            <person name="Glass J.I."/>
            <person name="Rusch D."/>
            <person name="Podicherti R."/>
            <person name="Tsui H.-C.T."/>
            <person name="Winkler M.E."/>
        </authorList>
    </citation>
    <scope>NUCLEOTIDE SEQUENCE</scope>
</reference>
<organism evidence="1">
    <name type="scientific">marine metagenome</name>
    <dbReference type="NCBI Taxonomy" id="408172"/>
    <lineage>
        <taxon>unclassified sequences</taxon>
        <taxon>metagenomes</taxon>
        <taxon>ecological metagenomes</taxon>
    </lineage>
</organism>
<sequence>MGGFLEHVVMRKLILTVLALGVCGCAEHPVSPANTSPARPVGQQSRETVLQLVDDFFGRGAQGIADVVNRVLDDKGLPSAYIRGEEGGGAVGIGLTYGHGDVYLQDGTTSEVYWCNPSLGLDIGGNAAKAFILIYGLPSLDALFQRFGGVDGSLYFVGGAGVNYNRRENIELASVRFGVGWRQGLNLGYIRLSRERLPFSC</sequence>
<evidence type="ECO:0000313" key="1">
    <source>
        <dbReference type="EMBL" id="SVA74893.1"/>
    </source>
</evidence>
<gene>
    <name evidence="1" type="ORF">METZ01_LOCUS127747</name>
</gene>
<proteinExistence type="predicted"/>
<name>A0A381YEC1_9ZZZZ</name>
<protein>
    <recommendedName>
        <fullName evidence="2">DUF1134 domain-containing protein</fullName>
    </recommendedName>
</protein>
<dbReference type="InterPro" id="IPR008325">
    <property type="entry name" value="EipA-like"/>
</dbReference>
<evidence type="ECO:0008006" key="2">
    <source>
        <dbReference type="Google" id="ProtNLM"/>
    </source>
</evidence>
<dbReference type="EMBL" id="UINC01017937">
    <property type="protein sequence ID" value="SVA74893.1"/>
    <property type="molecule type" value="Genomic_DNA"/>
</dbReference>
<dbReference type="Pfam" id="PF06577">
    <property type="entry name" value="EipA"/>
    <property type="match status" value="1"/>
</dbReference>
<accession>A0A381YEC1</accession>
<dbReference type="AlphaFoldDB" id="A0A381YEC1"/>